<gene>
    <name evidence="4" type="ORF">SAMN05421753_11156</name>
</gene>
<dbReference type="PANTHER" id="PTHR23150">
    <property type="entry name" value="SULFATASE MODIFYING FACTOR 1, 2"/>
    <property type="match status" value="1"/>
</dbReference>
<dbReference type="RefSeq" id="WP_092051491.1">
    <property type="nucleotide sequence ID" value="NZ_FOQD01000011.1"/>
</dbReference>
<dbReference type="Proteomes" id="UP000199518">
    <property type="component" value="Unassembled WGS sequence"/>
</dbReference>
<evidence type="ECO:0000259" key="2">
    <source>
        <dbReference type="Pfam" id="PF03781"/>
    </source>
</evidence>
<dbReference type="InterPro" id="IPR045584">
    <property type="entry name" value="Pilin-like"/>
</dbReference>
<feature type="transmembrane region" description="Helical" evidence="1">
    <location>
        <begin position="21"/>
        <end position="42"/>
    </location>
</feature>
<keyword evidence="1" id="KW-0812">Transmembrane</keyword>
<organism evidence="4 5">
    <name type="scientific">Planctomicrobium piriforme</name>
    <dbReference type="NCBI Taxonomy" id="1576369"/>
    <lineage>
        <taxon>Bacteria</taxon>
        <taxon>Pseudomonadati</taxon>
        <taxon>Planctomycetota</taxon>
        <taxon>Planctomycetia</taxon>
        <taxon>Planctomycetales</taxon>
        <taxon>Planctomycetaceae</taxon>
        <taxon>Planctomicrobium</taxon>
    </lineage>
</organism>
<dbReference type="PANTHER" id="PTHR23150:SF19">
    <property type="entry name" value="FORMYLGLYCINE-GENERATING ENZYME"/>
    <property type="match status" value="1"/>
</dbReference>
<keyword evidence="1" id="KW-0472">Membrane</keyword>
<evidence type="ECO:0000256" key="1">
    <source>
        <dbReference type="SAM" id="Phobius"/>
    </source>
</evidence>
<evidence type="ECO:0000259" key="3">
    <source>
        <dbReference type="Pfam" id="PF07596"/>
    </source>
</evidence>
<dbReference type="InterPro" id="IPR027558">
    <property type="entry name" value="Pre_pil_HX9DG_C"/>
</dbReference>
<dbReference type="AlphaFoldDB" id="A0A1I3JY95"/>
<sequence length="640" mass="71181">MQNSSIKIRHASRIGATITEVVTVLVVIGLLSAVSTPLVLHWRSAARTNACRNNLRTLTLAMRQYHDSHQSLPPAAVWNTDATTSLALHSSKRVELITQENWAILLLPWLGQTRLLQQFDLTRPIGADENEVARGQFLRVMNCGLDDFNHADNPYELESPSAEGPVAFARGNYAINGGTHNYQFDPPSTTTPRGDLLHLVMSDSPRQYQMWGNGIAGINKSFRIDEFTNGQSTLVALEELRAGIHPLDPRGVWALGQIGGSITWGHGVNSDDFGPNHQWSRADDLLGCGTLHQVLGSEALEQERMPCVHYVDANHQATSRSLHPNGVHLSLLDGSVRFISDRIDPGLWHVMHSRETPPEVLAADFDAKLQVVNFEEKQVRPRPSSEESAPIPERLVNSIEMEFVAVPAGEFEMGTPDLNNASMAPANCPAHIVQITRPYLLGTKEVTQSQYRRVMIGSDAMNQALPPDGVAVQDAFPITNVTWNEAVDFCKRLSEMPEEQQARRSYRLPTEAQWERACRAGGSESYVWRSTRLPTDSSGEAAGINPPLPLTPVGAYDPNTYGLHDMRGNAWEWSADWFDRDYYVRGARNDPAGPAHGYLKVVRGGDWRFVGEVCHIDYPMMADWIRNQFVGFRVVCEISK</sequence>
<evidence type="ECO:0000313" key="5">
    <source>
        <dbReference type="Proteomes" id="UP000199518"/>
    </source>
</evidence>
<dbReference type="Pfam" id="PF07596">
    <property type="entry name" value="SBP_bac_10"/>
    <property type="match status" value="1"/>
</dbReference>
<dbReference type="InterPro" id="IPR051043">
    <property type="entry name" value="Sulfatase_Mod_Factor_Kinase"/>
</dbReference>
<reference evidence="5" key="1">
    <citation type="submission" date="2016-10" db="EMBL/GenBank/DDBJ databases">
        <authorList>
            <person name="Varghese N."/>
            <person name="Submissions S."/>
        </authorList>
    </citation>
    <scope>NUCLEOTIDE SEQUENCE [LARGE SCALE GENOMIC DNA]</scope>
    <source>
        <strain evidence="5">DSM 26348</strain>
    </source>
</reference>
<dbReference type="SUPFAM" id="SSF56436">
    <property type="entry name" value="C-type lectin-like"/>
    <property type="match status" value="1"/>
</dbReference>
<feature type="domain" description="DUF1559" evidence="3">
    <location>
        <begin position="43"/>
        <end position="345"/>
    </location>
</feature>
<keyword evidence="5" id="KW-1185">Reference proteome</keyword>
<dbReference type="SUPFAM" id="SSF54523">
    <property type="entry name" value="Pili subunits"/>
    <property type="match status" value="1"/>
</dbReference>
<protein>
    <submittedName>
        <fullName evidence="4">Formylglycine-generating enzyme, required for sulfatase activity, contains SUMF1/FGE domain</fullName>
    </submittedName>
</protein>
<accession>A0A1I3JY95</accession>
<dbReference type="InterPro" id="IPR011453">
    <property type="entry name" value="DUF1559"/>
</dbReference>
<keyword evidence="1" id="KW-1133">Transmembrane helix</keyword>
<dbReference type="GO" id="GO:0120147">
    <property type="term" value="F:formylglycine-generating oxidase activity"/>
    <property type="evidence" value="ECO:0007669"/>
    <property type="project" value="TreeGrafter"/>
</dbReference>
<dbReference type="InterPro" id="IPR042095">
    <property type="entry name" value="SUMF_sf"/>
</dbReference>
<dbReference type="Gene3D" id="3.90.1580.10">
    <property type="entry name" value="paralog of FGE (formylglycine-generating enzyme)"/>
    <property type="match status" value="1"/>
</dbReference>
<dbReference type="STRING" id="1576369.SAMN05421753_11156"/>
<feature type="domain" description="Sulfatase-modifying factor enzyme-like" evidence="2">
    <location>
        <begin position="402"/>
        <end position="635"/>
    </location>
</feature>
<dbReference type="Pfam" id="PF03781">
    <property type="entry name" value="FGE-sulfatase"/>
    <property type="match status" value="1"/>
</dbReference>
<dbReference type="NCBIfam" id="TIGR04294">
    <property type="entry name" value="pre_pil_HX9DG"/>
    <property type="match status" value="1"/>
</dbReference>
<dbReference type="InterPro" id="IPR005532">
    <property type="entry name" value="SUMF_dom"/>
</dbReference>
<proteinExistence type="predicted"/>
<dbReference type="InterPro" id="IPR016187">
    <property type="entry name" value="CTDL_fold"/>
</dbReference>
<dbReference type="EMBL" id="FOQD01000011">
    <property type="protein sequence ID" value="SFI65222.1"/>
    <property type="molecule type" value="Genomic_DNA"/>
</dbReference>
<dbReference type="OrthoDB" id="275178at2"/>
<name>A0A1I3JY95_9PLAN</name>
<dbReference type="Gene3D" id="3.30.700.10">
    <property type="entry name" value="Glycoprotein, Type 4 Pilin"/>
    <property type="match status" value="1"/>
</dbReference>
<evidence type="ECO:0000313" key="4">
    <source>
        <dbReference type="EMBL" id="SFI65222.1"/>
    </source>
</evidence>